<dbReference type="AlphaFoldDB" id="A0A382CT09"/>
<sequence length="37" mass="3813">MPVWSMAGAPKVHDAPTGSVATQLKASGENDLVKSMT</sequence>
<accession>A0A382CT09</accession>
<evidence type="ECO:0000313" key="2">
    <source>
        <dbReference type="EMBL" id="SVB29290.1"/>
    </source>
</evidence>
<protein>
    <submittedName>
        <fullName evidence="2">Uncharacterized protein</fullName>
    </submittedName>
</protein>
<gene>
    <name evidence="2" type="ORF">METZ01_LOCUS182144</name>
</gene>
<name>A0A382CT09_9ZZZZ</name>
<organism evidence="2">
    <name type="scientific">marine metagenome</name>
    <dbReference type="NCBI Taxonomy" id="408172"/>
    <lineage>
        <taxon>unclassified sequences</taxon>
        <taxon>metagenomes</taxon>
        <taxon>ecological metagenomes</taxon>
    </lineage>
</organism>
<evidence type="ECO:0000256" key="1">
    <source>
        <dbReference type="SAM" id="MobiDB-lite"/>
    </source>
</evidence>
<proteinExistence type="predicted"/>
<feature type="region of interest" description="Disordered" evidence="1">
    <location>
        <begin position="1"/>
        <end position="37"/>
    </location>
</feature>
<dbReference type="EMBL" id="UINC01035997">
    <property type="protein sequence ID" value="SVB29290.1"/>
    <property type="molecule type" value="Genomic_DNA"/>
</dbReference>
<reference evidence="2" key="1">
    <citation type="submission" date="2018-05" db="EMBL/GenBank/DDBJ databases">
        <authorList>
            <person name="Lanie J.A."/>
            <person name="Ng W.-L."/>
            <person name="Kazmierczak K.M."/>
            <person name="Andrzejewski T.M."/>
            <person name="Davidsen T.M."/>
            <person name="Wayne K.J."/>
            <person name="Tettelin H."/>
            <person name="Glass J.I."/>
            <person name="Rusch D."/>
            <person name="Podicherti R."/>
            <person name="Tsui H.-C.T."/>
            <person name="Winkler M.E."/>
        </authorList>
    </citation>
    <scope>NUCLEOTIDE SEQUENCE</scope>
</reference>